<reference evidence="1 2" key="1">
    <citation type="submission" date="2016-11" db="EMBL/GenBank/DDBJ databases">
        <authorList>
            <person name="Varghese N."/>
            <person name="Submissions S."/>
        </authorList>
    </citation>
    <scope>NUCLEOTIDE SEQUENCE [LARGE SCALE GENOMIC DNA]</scope>
    <source>
        <strain evidence="1 2">DSM 28249</strain>
    </source>
</reference>
<dbReference type="AlphaFoldDB" id="A0A1M7FQZ9"/>
<evidence type="ECO:0000313" key="2">
    <source>
        <dbReference type="Proteomes" id="UP000322545"/>
    </source>
</evidence>
<gene>
    <name evidence="1" type="ORF">SAMN05443432_104283</name>
</gene>
<sequence length="58" mass="6136">MEIVAILALGTMGFVAAFAFLSVRAIEELRNSDTPKSALSRDGAQERLKVAARVSEAG</sequence>
<evidence type="ECO:0000313" key="1">
    <source>
        <dbReference type="EMBL" id="SHM06109.1"/>
    </source>
</evidence>
<keyword evidence="2" id="KW-1185">Reference proteome</keyword>
<dbReference type="Proteomes" id="UP000322545">
    <property type="component" value="Unassembled WGS sequence"/>
</dbReference>
<name>A0A1M7FQZ9_9RHOB</name>
<organism evidence="1 2">
    <name type="scientific">Roseovarius litoreus</name>
    <dbReference type="NCBI Taxonomy" id="1155722"/>
    <lineage>
        <taxon>Bacteria</taxon>
        <taxon>Pseudomonadati</taxon>
        <taxon>Pseudomonadota</taxon>
        <taxon>Alphaproteobacteria</taxon>
        <taxon>Rhodobacterales</taxon>
        <taxon>Roseobacteraceae</taxon>
        <taxon>Roseovarius</taxon>
    </lineage>
</organism>
<proteinExistence type="predicted"/>
<accession>A0A1M7FQZ9</accession>
<protein>
    <submittedName>
        <fullName evidence="1">Uncharacterized protein</fullName>
    </submittedName>
</protein>
<dbReference type="RefSeq" id="WP_188129938.1">
    <property type="nucleotide sequence ID" value="NZ_FRCB01000004.1"/>
</dbReference>
<dbReference type="EMBL" id="FRCB01000004">
    <property type="protein sequence ID" value="SHM06109.1"/>
    <property type="molecule type" value="Genomic_DNA"/>
</dbReference>